<name>A0A932GNP8_UNCTE</name>
<dbReference type="AlphaFoldDB" id="A0A932GNP8"/>
<protein>
    <submittedName>
        <fullName evidence="1">Uncharacterized protein</fullName>
    </submittedName>
</protein>
<reference evidence="1" key="1">
    <citation type="submission" date="2020-07" db="EMBL/GenBank/DDBJ databases">
        <title>Huge and variable diversity of episymbiotic CPR bacteria and DPANN archaea in groundwater ecosystems.</title>
        <authorList>
            <person name="He C.Y."/>
            <person name="Keren R."/>
            <person name="Whittaker M."/>
            <person name="Farag I.F."/>
            <person name="Doudna J."/>
            <person name="Cate J.H.D."/>
            <person name="Banfield J.F."/>
        </authorList>
    </citation>
    <scope>NUCLEOTIDE SEQUENCE</scope>
    <source>
        <strain evidence="1">NC_groundwater_717_Ag_S-0.2um_59_8</strain>
    </source>
</reference>
<proteinExistence type="predicted"/>
<organism evidence="1 2">
    <name type="scientific">Tectimicrobiota bacterium</name>
    <dbReference type="NCBI Taxonomy" id="2528274"/>
    <lineage>
        <taxon>Bacteria</taxon>
        <taxon>Pseudomonadati</taxon>
        <taxon>Nitrospinota/Tectimicrobiota group</taxon>
        <taxon>Candidatus Tectimicrobiota</taxon>
    </lineage>
</organism>
<dbReference type="EMBL" id="JACPSX010000099">
    <property type="protein sequence ID" value="MBI3014511.1"/>
    <property type="molecule type" value="Genomic_DNA"/>
</dbReference>
<gene>
    <name evidence="1" type="ORF">HYY65_05495</name>
</gene>
<evidence type="ECO:0000313" key="1">
    <source>
        <dbReference type="EMBL" id="MBI3014511.1"/>
    </source>
</evidence>
<sequence length="420" mass="45019">MSTVHEIAKILGESLLPLKKATSSTNAFRALMLEMGWRIEEIPAPIADLSARITQLEESLAAISGDGEDAGLYEDLVTAVIELIDAIGDLKNEPFDPTLEALGFPARISERLVNYLLVEYLRTHHSRVNYLLEIFGVVEISYEGETEEASAHKKRELVWKKFADALQDPGRVFQLVFDWGSEEFQDEFLLQILLDLALSLRLPAYLEELDESLRELLGEAADSDEPKFAIHLPILNTTDDDDVEIKAGVHLATVPAAGGGLPGLAILPYLTGEAGESLELADNLYLTVEGSFSFADGVAITLRPGSPVETVQGSSGSGSVASVSGELSLEIRNEDTEGDPILLIGADDGSRFEYKALSLRGGLSLDSAGNADLYLETALEGGLLAVKAGSGDGFLQKVIPADGISTNVDLTVGLSKNNGF</sequence>
<dbReference type="Proteomes" id="UP000741360">
    <property type="component" value="Unassembled WGS sequence"/>
</dbReference>
<comment type="caution">
    <text evidence="1">The sequence shown here is derived from an EMBL/GenBank/DDBJ whole genome shotgun (WGS) entry which is preliminary data.</text>
</comment>
<feature type="non-terminal residue" evidence="1">
    <location>
        <position position="420"/>
    </location>
</feature>
<evidence type="ECO:0000313" key="2">
    <source>
        <dbReference type="Proteomes" id="UP000741360"/>
    </source>
</evidence>
<accession>A0A932GNP8</accession>